<evidence type="ECO:0000259" key="30">
    <source>
        <dbReference type="PROSITE" id="PS51085"/>
    </source>
</evidence>
<reference evidence="32" key="1">
    <citation type="submission" date="2020-03" db="EMBL/GenBank/DDBJ databases">
        <authorList>
            <person name="Weist P."/>
        </authorList>
    </citation>
    <scope>NUCLEOTIDE SEQUENCE</scope>
</reference>
<evidence type="ECO:0000259" key="31">
    <source>
        <dbReference type="PROSITE" id="PS51379"/>
    </source>
</evidence>
<keyword evidence="16" id="KW-0809">Transit peptide</keyword>
<dbReference type="FunFam" id="1.10.1060.10:FF:000029">
    <property type="entry name" value="Succinate dehydrogenase [ubiquinone] iron-sulfur subunit, mitochondrial"/>
    <property type="match status" value="1"/>
</dbReference>
<comment type="cofactor">
    <cofactor evidence="29">
        <name>[4Fe-4S] cluster</name>
        <dbReference type="ChEBI" id="CHEBI:49883"/>
    </cofactor>
    <text evidence="29">Binds 1 [4Fe-4S] cluster.</text>
</comment>
<evidence type="ECO:0000256" key="24">
    <source>
        <dbReference type="ARBA" id="ARBA00023291"/>
    </source>
</evidence>
<evidence type="ECO:0000256" key="12">
    <source>
        <dbReference type="ARBA" id="ARBA00022714"/>
    </source>
</evidence>
<organism evidence="32 33">
    <name type="scientific">Pleuronectes platessa</name>
    <name type="common">European plaice</name>
    <dbReference type="NCBI Taxonomy" id="8262"/>
    <lineage>
        <taxon>Eukaryota</taxon>
        <taxon>Metazoa</taxon>
        <taxon>Chordata</taxon>
        <taxon>Craniata</taxon>
        <taxon>Vertebrata</taxon>
        <taxon>Euteleostomi</taxon>
        <taxon>Actinopterygii</taxon>
        <taxon>Neopterygii</taxon>
        <taxon>Teleostei</taxon>
        <taxon>Neoteleostei</taxon>
        <taxon>Acanthomorphata</taxon>
        <taxon>Carangaria</taxon>
        <taxon>Pleuronectiformes</taxon>
        <taxon>Pleuronectoidei</taxon>
        <taxon>Pleuronectidae</taxon>
        <taxon>Pleuronectes</taxon>
    </lineage>
</organism>
<keyword evidence="20 29" id="KW-0496">Mitochondrion</keyword>
<dbReference type="InterPro" id="IPR004489">
    <property type="entry name" value="Succ_DH/fum_Rdtase_Fe-S"/>
</dbReference>
<comment type="catalytic activity">
    <reaction evidence="28">
        <text>a quinone + succinate = fumarate + a quinol</text>
        <dbReference type="Rhea" id="RHEA:40523"/>
        <dbReference type="ChEBI" id="CHEBI:24646"/>
        <dbReference type="ChEBI" id="CHEBI:29806"/>
        <dbReference type="ChEBI" id="CHEBI:30031"/>
        <dbReference type="ChEBI" id="CHEBI:132124"/>
        <dbReference type="EC" id="1.3.5.1"/>
    </reaction>
</comment>
<evidence type="ECO:0000256" key="17">
    <source>
        <dbReference type="ARBA" id="ARBA00023002"/>
    </source>
</evidence>
<keyword evidence="19 29" id="KW-0411">Iron-sulfur</keyword>
<dbReference type="InterPro" id="IPR008673">
    <property type="entry name" value="MAGP"/>
</dbReference>
<keyword evidence="13 29" id="KW-0479">Metal-binding</keyword>
<dbReference type="GO" id="GO:0008177">
    <property type="term" value="F:succinate dehydrogenase (quinone) activity"/>
    <property type="evidence" value="ECO:0007669"/>
    <property type="project" value="UniProtKB-EC"/>
</dbReference>
<dbReference type="GO" id="GO:0051538">
    <property type="term" value="F:3 iron, 4 sulfur cluster binding"/>
    <property type="evidence" value="ECO:0007669"/>
    <property type="project" value="UniProtKB-KW"/>
</dbReference>
<feature type="domain" description="4Fe-4S ferredoxin-type" evidence="31">
    <location>
        <begin position="178"/>
        <end position="208"/>
    </location>
</feature>
<comment type="subcellular location">
    <subcellularLocation>
        <location evidence="1 29">Mitochondrion inner membrane</location>
        <topology evidence="1 29">Peripheral membrane protein</topology>
        <orientation evidence="1 29">Matrix side</orientation>
    </subcellularLocation>
    <subcellularLocation>
        <location evidence="2">Secreted</location>
        <location evidence="2">Extracellular space</location>
        <location evidence="2">Extracellular matrix</location>
    </subcellularLocation>
</comment>
<dbReference type="InterPro" id="IPR017900">
    <property type="entry name" value="4Fe4S_Fe_S_CS"/>
</dbReference>
<comment type="similarity">
    <text evidence="4">Belongs to the MFAP family.</text>
</comment>
<keyword evidence="10" id="KW-0272">Extracellular matrix</keyword>
<evidence type="ECO:0000256" key="25">
    <source>
        <dbReference type="ARBA" id="ARBA00046167"/>
    </source>
</evidence>
<dbReference type="GO" id="GO:0051537">
    <property type="term" value="F:2 iron, 2 sulfur cluster binding"/>
    <property type="evidence" value="ECO:0007669"/>
    <property type="project" value="UniProtKB-KW"/>
</dbReference>
<keyword evidence="33" id="KW-1185">Reference proteome</keyword>
<evidence type="ECO:0000256" key="22">
    <source>
        <dbReference type="ARBA" id="ARBA00023157"/>
    </source>
</evidence>
<dbReference type="InterPro" id="IPR001041">
    <property type="entry name" value="2Fe-2S_ferredoxin-type"/>
</dbReference>
<keyword evidence="15 29" id="KW-0999">Mitochondrion inner membrane</keyword>
<evidence type="ECO:0000313" key="32">
    <source>
        <dbReference type="EMBL" id="CAB1432056.1"/>
    </source>
</evidence>
<dbReference type="GO" id="GO:0051539">
    <property type="term" value="F:4 iron, 4 sulfur cluster binding"/>
    <property type="evidence" value="ECO:0007669"/>
    <property type="project" value="UniProtKB-KW"/>
</dbReference>
<evidence type="ECO:0000256" key="4">
    <source>
        <dbReference type="ARBA" id="ARBA00005317"/>
    </source>
</evidence>
<evidence type="ECO:0000256" key="3">
    <source>
        <dbReference type="ARBA" id="ARBA00004788"/>
    </source>
</evidence>
<evidence type="ECO:0000256" key="2">
    <source>
        <dbReference type="ARBA" id="ARBA00004498"/>
    </source>
</evidence>
<dbReference type="GO" id="GO:0005743">
    <property type="term" value="C:mitochondrial inner membrane"/>
    <property type="evidence" value="ECO:0007669"/>
    <property type="project" value="UniProtKB-SubCell"/>
</dbReference>
<dbReference type="SUPFAM" id="SSF54292">
    <property type="entry name" value="2Fe-2S ferredoxin-like"/>
    <property type="match status" value="1"/>
</dbReference>
<evidence type="ECO:0000256" key="21">
    <source>
        <dbReference type="ARBA" id="ARBA00023136"/>
    </source>
</evidence>
<dbReference type="GO" id="GO:0046872">
    <property type="term" value="F:metal ion binding"/>
    <property type="evidence" value="ECO:0007669"/>
    <property type="project" value="UniProtKB-KW"/>
</dbReference>
<evidence type="ECO:0000256" key="26">
    <source>
        <dbReference type="ARBA" id="ARBA00047404"/>
    </source>
</evidence>
<evidence type="ECO:0000256" key="18">
    <source>
        <dbReference type="ARBA" id="ARBA00023004"/>
    </source>
</evidence>
<dbReference type="GO" id="GO:0001527">
    <property type="term" value="C:microfibril"/>
    <property type="evidence" value="ECO:0007669"/>
    <property type="project" value="InterPro"/>
</dbReference>
<evidence type="ECO:0000313" key="33">
    <source>
        <dbReference type="Proteomes" id="UP001153269"/>
    </source>
</evidence>
<evidence type="ECO:0000256" key="13">
    <source>
        <dbReference type="ARBA" id="ARBA00022723"/>
    </source>
</evidence>
<evidence type="ECO:0000256" key="27">
    <source>
        <dbReference type="ARBA" id="ARBA00048512"/>
    </source>
</evidence>
<comment type="cofactor">
    <cofactor evidence="29">
        <name>[3Fe-4S] cluster</name>
        <dbReference type="ChEBI" id="CHEBI:21137"/>
    </cofactor>
    <text evidence="29">Binds 1 [3Fe-4S] cluster.</text>
</comment>
<evidence type="ECO:0000256" key="28">
    <source>
        <dbReference type="ARBA" id="ARBA00049220"/>
    </source>
</evidence>
<evidence type="ECO:0000256" key="29">
    <source>
        <dbReference type="RuleBase" id="RU361237"/>
    </source>
</evidence>
<name>A0A9N7UL21_PLEPL</name>
<evidence type="ECO:0000256" key="20">
    <source>
        <dbReference type="ARBA" id="ARBA00023128"/>
    </source>
</evidence>
<keyword evidence="17" id="KW-0560">Oxidoreductase</keyword>
<dbReference type="PANTHER" id="PTHR11921:SF29">
    <property type="entry name" value="SUCCINATE DEHYDROGENASE [UBIQUINONE] IRON-SULFUR SUBUNIT, MITOCHONDRIAL"/>
    <property type="match status" value="1"/>
</dbReference>
<dbReference type="GO" id="GO:0006099">
    <property type="term" value="P:tricarboxylic acid cycle"/>
    <property type="evidence" value="ECO:0007669"/>
    <property type="project" value="UniProtKB-KW"/>
</dbReference>
<evidence type="ECO:0000256" key="15">
    <source>
        <dbReference type="ARBA" id="ARBA00022792"/>
    </source>
</evidence>
<evidence type="ECO:0000256" key="19">
    <source>
        <dbReference type="ARBA" id="ARBA00023014"/>
    </source>
</evidence>
<evidence type="ECO:0000256" key="11">
    <source>
        <dbReference type="ARBA" id="ARBA00022532"/>
    </source>
</evidence>
<dbReference type="FunFam" id="3.10.20.30:FF:000007">
    <property type="entry name" value="Succinate dehydrogenase [ubiquinone] iron-sulfur subunit, mitochondrial"/>
    <property type="match status" value="1"/>
</dbReference>
<evidence type="ECO:0000256" key="23">
    <source>
        <dbReference type="ARBA" id="ARBA00023180"/>
    </source>
</evidence>
<comment type="cofactor">
    <cofactor evidence="29">
        <name>[2Fe-2S] cluster</name>
        <dbReference type="ChEBI" id="CHEBI:190135"/>
    </cofactor>
    <text evidence="29">Binds 1 [2Fe-2S] cluster.</text>
</comment>
<dbReference type="Pfam" id="PF13085">
    <property type="entry name" value="Fer2_3"/>
    <property type="match status" value="1"/>
</dbReference>
<dbReference type="InterPro" id="IPR009051">
    <property type="entry name" value="Helical_ferredxn"/>
</dbReference>
<dbReference type="NCBIfam" id="TIGR00384">
    <property type="entry name" value="dhsB"/>
    <property type="match status" value="1"/>
</dbReference>
<protein>
    <recommendedName>
        <fullName evidence="7 29">Succinate dehydrogenase [ubiquinone] iron-sulfur subunit, mitochondrial</fullName>
        <ecNumber evidence="6 29">1.3.5.1</ecNumber>
    </recommendedName>
</protein>
<keyword evidence="14" id="KW-0732">Signal</keyword>
<dbReference type="Pfam" id="PF05507">
    <property type="entry name" value="MAGP"/>
    <property type="match status" value="1"/>
</dbReference>
<dbReference type="Gene3D" id="3.10.20.30">
    <property type="match status" value="1"/>
</dbReference>
<dbReference type="PROSITE" id="PS00198">
    <property type="entry name" value="4FE4S_FER_1"/>
    <property type="match status" value="1"/>
</dbReference>
<dbReference type="InterPro" id="IPR025192">
    <property type="entry name" value="Succ_DH/fum_Rdtase_N"/>
</dbReference>
<comment type="function">
    <text evidence="29">Iron-sulfur protein (IP) subunit of succinate dehydrogenase (SDH) that is involved in complex II of the mitochondrial electron transport chain and is responsible for transferring electrons from succinate to ubiquinone (coenzyme Q).</text>
</comment>
<feature type="domain" description="2Fe-2S ferredoxin-type" evidence="30">
    <location>
        <begin position="42"/>
        <end position="135"/>
    </location>
</feature>
<dbReference type="EMBL" id="CADEAL010001402">
    <property type="protein sequence ID" value="CAB1432056.1"/>
    <property type="molecule type" value="Genomic_DNA"/>
</dbReference>
<accession>A0A9N7UL21</accession>
<keyword evidence="12 29" id="KW-0001">2Fe-2S</keyword>
<comment type="function">
    <text evidence="25">Iron-sulfur protein (IP) subunit of the succinate dehydrogenase complex (mitochondrial respiratory chain complex II), responsible for transferring electrons from succinate to ubiquinone (coenzyme Q). SDH also oxidizes malate to the non-canonical enol form of oxaloacetate, enol-oxaloacetate. Enol-oxaloacetate, which is a potent inhibitor of the succinate dehydrogenase activity, is further isomerized into keto-oxaloacetate.</text>
</comment>
<keyword evidence="11" id="KW-0816">Tricarboxylic acid cycle</keyword>
<keyword evidence="22" id="KW-1015">Disulfide bond</keyword>
<dbReference type="Gene3D" id="1.10.1060.10">
    <property type="entry name" value="Alpha-helical ferredoxin"/>
    <property type="match status" value="1"/>
</dbReference>
<dbReference type="GO" id="GO:0009055">
    <property type="term" value="F:electron transfer activity"/>
    <property type="evidence" value="ECO:0007669"/>
    <property type="project" value="InterPro"/>
</dbReference>
<dbReference type="Proteomes" id="UP001153269">
    <property type="component" value="Unassembled WGS sequence"/>
</dbReference>
<comment type="pathway">
    <text evidence="3 29">Carbohydrate metabolism; tricarboxylic acid cycle; fumarate from succinate (eukaryal route): step 1/1.</text>
</comment>
<evidence type="ECO:0000256" key="8">
    <source>
        <dbReference type="ARBA" id="ARBA00022485"/>
    </source>
</evidence>
<evidence type="ECO:0000256" key="16">
    <source>
        <dbReference type="ARBA" id="ARBA00022946"/>
    </source>
</evidence>
<keyword evidence="9" id="KW-0964">Secreted</keyword>
<evidence type="ECO:0000256" key="1">
    <source>
        <dbReference type="ARBA" id="ARBA00004443"/>
    </source>
</evidence>
<dbReference type="Pfam" id="PF13534">
    <property type="entry name" value="Fer4_17"/>
    <property type="match status" value="1"/>
</dbReference>
<comment type="catalytic activity">
    <reaction evidence="26">
        <text>(R)-malate + a quinone = enol-oxaloacetate + a quinol</text>
        <dbReference type="Rhea" id="RHEA:79827"/>
        <dbReference type="ChEBI" id="CHEBI:15588"/>
        <dbReference type="ChEBI" id="CHEBI:17479"/>
        <dbReference type="ChEBI" id="CHEBI:24646"/>
        <dbReference type="ChEBI" id="CHEBI:132124"/>
    </reaction>
    <physiologicalReaction direction="left-to-right" evidence="26">
        <dbReference type="Rhea" id="RHEA:79828"/>
    </physiologicalReaction>
</comment>
<keyword evidence="23" id="KW-0325">Glycoprotein</keyword>
<dbReference type="PROSITE" id="PS51379">
    <property type="entry name" value="4FE4S_FER_2"/>
    <property type="match status" value="1"/>
</dbReference>
<sequence length="456" mass="51189">MAAVCFTSLSRCGVVASRSPAGLLAVRYAQTAAAPAAQPRIKKFQVYRWDPDTPGDKPRMQTYEIDLNTCGPMILDALIKIKNEMDSTLTFRRSCREGICGSCAMNINGGNTLACLNKIDTNVSKPTKIYPLPHMYVVKDLVPDMSNFYAQYKAIEPYLKKKDESMEGKEQYLQTVEDRQKLDGLYECILCACCSTSCPSYWWNGDKYLGPAVLMQAYRWMIDSRDEFTEERLSKLQDPFSLYRCHTIMNCTKTCPKGLNPGKAIAEIKKMMATYKEKAAVSVEVSLPPNVTMRVLLLICMPVLLLAQAQYQEPYPFLEDYGPDYFPESPNPDSPPGTYQQQVSLDTLVRPEKSESELETEPTEPGPLDCREEQYPCTRLYSVHKPCKQCLNSLCFYSLRRVYVINKEVCVRTVCAHEELLRADMCRDQFSRCGVAALSGQCASLGGTCGKSCGGC</sequence>
<gene>
    <name evidence="32" type="ORF">PLEPLA_LOCUS20113</name>
</gene>
<dbReference type="PROSITE" id="PS00197">
    <property type="entry name" value="2FE2S_FER_1"/>
    <property type="match status" value="1"/>
</dbReference>
<comment type="catalytic activity">
    <reaction evidence="27">
        <text>(S)-malate + a quinone = enol-oxaloacetate + a quinol</text>
        <dbReference type="Rhea" id="RHEA:79831"/>
        <dbReference type="ChEBI" id="CHEBI:15589"/>
        <dbReference type="ChEBI" id="CHEBI:17479"/>
        <dbReference type="ChEBI" id="CHEBI:24646"/>
        <dbReference type="ChEBI" id="CHEBI:132124"/>
    </reaction>
    <physiologicalReaction direction="left-to-right" evidence="27">
        <dbReference type="Rhea" id="RHEA:79832"/>
    </physiologicalReaction>
</comment>
<dbReference type="InterPro" id="IPR006058">
    <property type="entry name" value="2Fe2S_fd_BS"/>
</dbReference>
<keyword evidence="21" id="KW-0472">Membrane</keyword>
<dbReference type="NCBIfam" id="NF004616">
    <property type="entry name" value="PRK05950.1"/>
    <property type="match status" value="1"/>
</dbReference>
<dbReference type="EC" id="1.3.5.1" evidence="6 29"/>
<dbReference type="InterPro" id="IPR017896">
    <property type="entry name" value="4Fe4S_Fe-S-bd"/>
</dbReference>
<evidence type="ECO:0000256" key="6">
    <source>
        <dbReference type="ARBA" id="ARBA00012792"/>
    </source>
</evidence>
<dbReference type="CDD" id="cd00207">
    <property type="entry name" value="fer2"/>
    <property type="match status" value="1"/>
</dbReference>
<comment type="similarity">
    <text evidence="5 29">Belongs to the succinate dehydrogenase/fumarate reductase iron-sulfur protein family.</text>
</comment>
<dbReference type="GO" id="GO:0022904">
    <property type="term" value="P:respiratory electron transport chain"/>
    <property type="evidence" value="ECO:0007669"/>
    <property type="project" value="TreeGrafter"/>
</dbReference>
<evidence type="ECO:0000256" key="10">
    <source>
        <dbReference type="ARBA" id="ARBA00022530"/>
    </source>
</evidence>
<evidence type="ECO:0000256" key="14">
    <source>
        <dbReference type="ARBA" id="ARBA00022729"/>
    </source>
</evidence>
<evidence type="ECO:0000256" key="7">
    <source>
        <dbReference type="ARBA" id="ARBA00016766"/>
    </source>
</evidence>
<dbReference type="PROSITE" id="PS51085">
    <property type="entry name" value="2FE2S_FER_2"/>
    <property type="match status" value="1"/>
</dbReference>
<keyword evidence="8 29" id="KW-0004">4Fe-4S</keyword>
<dbReference type="InterPro" id="IPR012675">
    <property type="entry name" value="Beta-grasp_dom_sf"/>
</dbReference>
<dbReference type="AlphaFoldDB" id="A0A9N7UL21"/>
<comment type="caution">
    <text evidence="32">The sequence shown here is derived from an EMBL/GenBank/DDBJ whole genome shotgun (WGS) entry which is preliminary data.</text>
</comment>
<evidence type="ECO:0000256" key="9">
    <source>
        <dbReference type="ARBA" id="ARBA00022525"/>
    </source>
</evidence>
<keyword evidence="18 29" id="KW-0408">Iron</keyword>
<dbReference type="InterPro" id="IPR050573">
    <property type="entry name" value="SDH/FRD_Iron-Sulfur"/>
</dbReference>
<keyword evidence="24 29" id="KW-0003">3Fe-4S</keyword>
<dbReference type="InterPro" id="IPR036010">
    <property type="entry name" value="2Fe-2S_ferredoxin-like_sf"/>
</dbReference>
<dbReference type="PANTHER" id="PTHR11921">
    <property type="entry name" value="SUCCINATE DEHYDROGENASE IRON-SULFUR PROTEIN"/>
    <property type="match status" value="1"/>
</dbReference>
<dbReference type="SUPFAM" id="SSF46548">
    <property type="entry name" value="alpha-helical ferredoxin"/>
    <property type="match status" value="1"/>
</dbReference>
<proteinExistence type="inferred from homology"/>
<evidence type="ECO:0000256" key="5">
    <source>
        <dbReference type="ARBA" id="ARBA00009433"/>
    </source>
</evidence>